<proteinExistence type="predicted"/>
<organism evidence="2 3">
    <name type="scientific">Promicromonospora iranensis</name>
    <dbReference type="NCBI Taxonomy" id="1105144"/>
    <lineage>
        <taxon>Bacteria</taxon>
        <taxon>Bacillati</taxon>
        <taxon>Actinomycetota</taxon>
        <taxon>Actinomycetes</taxon>
        <taxon>Micrococcales</taxon>
        <taxon>Promicromonosporaceae</taxon>
        <taxon>Promicromonospora</taxon>
    </lineage>
</organism>
<dbReference type="EMBL" id="JAVDYE010000001">
    <property type="protein sequence ID" value="MDR7382055.1"/>
    <property type="molecule type" value="Genomic_DNA"/>
</dbReference>
<dbReference type="InterPro" id="IPR001173">
    <property type="entry name" value="Glyco_trans_2-like"/>
</dbReference>
<dbReference type="Pfam" id="PF19786">
    <property type="entry name" value="DUF6270"/>
    <property type="match status" value="1"/>
</dbReference>
<name>A0ABU2CL38_9MICO</name>
<dbReference type="PANTHER" id="PTHR22916">
    <property type="entry name" value="GLYCOSYLTRANSFERASE"/>
    <property type="match status" value="1"/>
</dbReference>
<dbReference type="Gene3D" id="3.90.550.10">
    <property type="entry name" value="Spore Coat Polysaccharide Biosynthesis Protein SpsA, Chain A"/>
    <property type="match status" value="1"/>
</dbReference>
<dbReference type="CDD" id="cd00761">
    <property type="entry name" value="Glyco_tranf_GTA_type"/>
    <property type="match status" value="1"/>
</dbReference>
<evidence type="ECO:0000313" key="2">
    <source>
        <dbReference type="EMBL" id="MDR7382055.1"/>
    </source>
</evidence>
<reference evidence="2 3" key="1">
    <citation type="submission" date="2023-07" db="EMBL/GenBank/DDBJ databases">
        <title>Sequencing the genomes of 1000 actinobacteria strains.</title>
        <authorList>
            <person name="Klenk H.-P."/>
        </authorList>
    </citation>
    <scope>NUCLEOTIDE SEQUENCE [LARGE SCALE GENOMIC DNA]</scope>
    <source>
        <strain evidence="2 3">DSM 45554</strain>
    </source>
</reference>
<keyword evidence="3" id="KW-1185">Reference proteome</keyword>
<accession>A0ABU2CL38</accession>
<dbReference type="InterPro" id="IPR029044">
    <property type="entry name" value="Nucleotide-diphossugar_trans"/>
</dbReference>
<sequence length="620" mass="68151">MSKTRVFIYGSCVSRDTFEHLDPEHFELVEYVARQSVLSAYTKPVELMAPPTLKSRFQQRMITGDFSSSLRSQMATHGSATDFVLVDLTDERLGAYLLPDGSIVTRSVELIESGGEQYLPQGTQHIAFGTQQHFEYWTTAMEYVAEQMRTQMSQATIVLLDIPWAEWSETGAQTPGSFGMQAAEANPVFRSYAQAAAQALGAHVISMEPSEVVSSPHHPWGDAPFHYSEKVYLEVVRRLTGAEGRVVWGAGGTGIGSAPTASVGQSTTSTTATGSTVAESPDLLVTVVVSNNNDAFALGTCLESIQRQSIGVENIEVLVVDNGSTDGTQQVLDQHQRLFPIGNFRTISQERAASSASGRNTAVIEARGEYIYFVNAPDRLGLDALQAMVQRAYTNSSEIVIGKPVGVGHSVPKKPFEKSHDRIELGTFQFAEVLHAHCLYRTDFLRKNEIEFDMSLPTLIERPFAMAAYALAERVSVESGVECYYLVRHKNVPTKPPLPTIAGAGPLAVVWATFKAASNAKTPATKRRVLKARYWNRILTSDLVSEYRKQSRSDTRLRFIADANRLIGAHNPDSYLKDIGARARVFLFLVQTGRPAALDAYLDMTDKDKSALVKKPAAKR</sequence>
<gene>
    <name evidence="2" type="ORF">J2S48_001570</name>
</gene>
<protein>
    <submittedName>
        <fullName evidence="2">Glycosyltransferase involved in cell wall biosynthesis</fullName>
    </submittedName>
</protein>
<evidence type="ECO:0000259" key="1">
    <source>
        <dbReference type="Pfam" id="PF00535"/>
    </source>
</evidence>
<feature type="domain" description="Glycosyltransferase 2-like" evidence="1">
    <location>
        <begin position="287"/>
        <end position="418"/>
    </location>
</feature>
<evidence type="ECO:0000313" key="3">
    <source>
        <dbReference type="Proteomes" id="UP001183585"/>
    </source>
</evidence>
<dbReference type="Pfam" id="PF00535">
    <property type="entry name" value="Glycos_transf_2"/>
    <property type="match status" value="1"/>
</dbReference>
<dbReference type="InterPro" id="IPR046237">
    <property type="entry name" value="DUF6270"/>
</dbReference>
<dbReference type="SUPFAM" id="SSF53448">
    <property type="entry name" value="Nucleotide-diphospho-sugar transferases"/>
    <property type="match status" value="1"/>
</dbReference>
<dbReference type="RefSeq" id="WP_274996379.1">
    <property type="nucleotide sequence ID" value="NZ_JAJQQP010000012.1"/>
</dbReference>
<dbReference type="PANTHER" id="PTHR22916:SF3">
    <property type="entry name" value="UDP-GLCNAC:BETAGAL BETA-1,3-N-ACETYLGLUCOSAMINYLTRANSFERASE-LIKE PROTEIN 1"/>
    <property type="match status" value="1"/>
</dbReference>
<comment type="caution">
    <text evidence="2">The sequence shown here is derived from an EMBL/GenBank/DDBJ whole genome shotgun (WGS) entry which is preliminary data.</text>
</comment>
<dbReference type="Proteomes" id="UP001183585">
    <property type="component" value="Unassembled WGS sequence"/>
</dbReference>